<keyword evidence="16" id="KW-1185">Reference proteome</keyword>
<gene>
    <name evidence="15" type="ORF">ACH5RR_016646</name>
</gene>
<evidence type="ECO:0000256" key="8">
    <source>
        <dbReference type="ARBA" id="ARBA00022821"/>
    </source>
</evidence>
<dbReference type="SUPFAM" id="SSF51445">
    <property type="entry name" value="(Trans)glycosidases"/>
    <property type="match status" value="1"/>
</dbReference>
<proteinExistence type="inferred from homology"/>
<organism evidence="15 16">
    <name type="scientific">Cinchona calisaya</name>
    <dbReference type="NCBI Taxonomy" id="153742"/>
    <lineage>
        <taxon>Eukaryota</taxon>
        <taxon>Viridiplantae</taxon>
        <taxon>Streptophyta</taxon>
        <taxon>Embryophyta</taxon>
        <taxon>Tracheophyta</taxon>
        <taxon>Spermatophyta</taxon>
        <taxon>Magnoliopsida</taxon>
        <taxon>eudicotyledons</taxon>
        <taxon>Gunneridae</taxon>
        <taxon>Pentapetalae</taxon>
        <taxon>asterids</taxon>
        <taxon>lamiids</taxon>
        <taxon>Gentianales</taxon>
        <taxon>Rubiaceae</taxon>
        <taxon>Cinchonoideae</taxon>
        <taxon>Cinchoneae</taxon>
        <taxon>Cinchona</taxon>
    </lineage>
</organism>
<dbReference type="EC" id="3.2.1.39" evidence="4"/>
<dbReference type="SMART" id="SM00768">
    <property type="entry name" value="X8"/>
    <property type="match status" value="1"/>
</dbReference>
<evidence type="ECO:0000313" key="16">
    <source>
        <dbReference type="Proteomes" id="UP001630127"/>
    </source>
</evidence>
<keyword evidence="5" id="KW-0449">Lipoprotein</keyword>
<dbReference type="Gene3D" id="3.20.20.80">
    <property type="entry name" value="Glycosidases"/>
    <property type="match status" value="1"/>
</dbReference>
<evidence type="ECO:0000256" key="7">
    <source>
        <dbReference type="ARBA" id="ARBA00022801"/>
    </source>
</evidence>
<dbReference type="FunFam" id="3.20.20.80:FF:000002">
    <property type="entry name" value="Glucan endo-1,3-beta-glucosidase 3"/>
    <property type="match status" value="1"/>
</dbReference>
<accession>A0ABD2ZWM4</accession>
<evidence type="ECO:0000256" key="12">
    <source>
        <dbReference type="RuleBase" id="RU004336"/>
    </source>
</evidence>
<comment type="caution">
    <text evidence="15">The sequence shown here is derived from an EMBL/GenBank/DDBJ whole genome shotgun (WGS) entry which is preliminary data.</text>
</comment>
<dbReference type="Gene3D" id="1.20.58.1040">
    <property type="match status" value="1"/>
</dbReference>
<name>A0ABD2ZWM4_9GENT</name>
<keyword evidence="7 12" id="KW-0378">Hydrolase</keyword>
<evidence type="ECO:0000256" key="9">
    <source>
        <dbReference type="ARBA" id="ARBA00023157"/>
    </source>
</evidence>
<evidence type="ECO:0000256" key="1">
    <source>
        <dbReference type="ARBA" id="ARBA00000382"/>
    </source>
</evidence>
<comment type="catalytic activity">
    <reaction evidence="1">
        <text>Hydrolysis of (1-&gt;3)-beta-D-glucosidic linkages in (1-&gt;3)-beta-D-glucans.</text>
        <dbReference type="EC" id="3.2.1.39"/>
    </reaction>
</comment>
<dbReference type="EMBL" id="JBJUIK010000007">
    <property type="protein sequence ID" value="KAL3523812.1"/>
    <property type="molecule type" value="Genomic_DNA"/>
</dbReference>
<evidence type="ECO:0000256" key="11">
    <source>
        <dbReference type="RuleBase" id="RU004335"/>
    </source>
</evidence>
<keyword evidence="8" id="KW-0611">Plant defense</keyword>
<dbReference type="InterPro" id="IPR000490">
    <property type="entry name" value="Glyco_hydro_17"/>
</dbReference>
<dbReference type="InterPro" id="IPR012946">
    <property type="entry name" value="X8"/>
</dbReference>
<dbReference type="PROSITE" id="PS00587">
    <property type="entry name" value="GLYCOSYL_HYDROL_F17"/>
    <property type="match status" value="1"/>
</dbReference>
<evidence type="ECO:0000256" key="4">
    <source>
        <dbReference type="ARBA" id="ARBA00012780"/>
    </source>
</evidence>
<keyword evidence="5" id="KW-0336">GPI-anchor</keyword>
<dbReference type="Pfam" id="PF00332">
    <property type="entry name" value="Glyco_hydro_17"/>
    <property type="match status" value="1"/>
</dbReference>
<keyword evidence="5" id="KW-0472">Membrane</keyword>
<feature type="chain" id="PRO_5044790132" description="glucan endo-1,3-beta-D-glucosidase" evidence="13">
    <location>
        <begin position="30"/>
        <end position="458"/>
    </location>
</feature>
<reference evidence="15 16" key="1">
    <citation type="submission" date="2024-11" db="EMBL/GenBank/DDBJ databases">
        <title>A near-complete genome assembly of Cinchona calisaya.</title>
        <authorList>
            <person name="Lian D.C."/>
            <person name="Zhao X.W."/>
            <person name="Wei L."/>
        </authorList>
    </citation>
    <scope>NUCLEOTIDE SEQUENCE [LARGE SCALE GENOMIC DNA]</scope>
    <source>
        <tissue evidence="15">Nenye</tissue>
    </source>
</reference>
<keyword evidence="10 12" id="KW-0326">Glycosidase</keyword>
<dbReference type="GO" id="GO:0006952">
    <property type="term" value="P:defense response"/>
    <property type="evidence" value="ECO:0007669"/>
    <property type="project" value="UniProtKB-KW"/>
</dbReference>
<dbReference type="GO" id="GO:0005886">
    <property type="term" value="C:plasma membrane"/>
    <property type="evidence" value="ECO:0007669"/>
    <property type="project" value="UniProtKB-SubCell"/>
</dbReference>
<feature type="domain" description="X8" evidence="14">
    <location>
        <begin position="369"/>
        <end position="452"/>
    </location>
</feature>
<evidence type="ECO:0000256" key="5">
    <source>
        <dbReference type="ARBA" id="ARBA00022622"/>
    </source>
</evidence>
<dbReference type="GO" id="GO:0042973">
    <property type="term" value="F:glucan endo-1,3-beta-D-glucosidase activity"/>
    <property type="evidence" value="ECO:0007669"/>
    <property type="project" value="UniProtKB-EC"/>
</dbReference>
<evidence type="ECO:0000256" key="3">
    <source>
        <dbReference type="ARBA" id="ARBA00008773"/>
    </source>
</evidence>
<dbReference type="InterPro" id="IPR044965">
    <property type="entry name" value="Glyco_hydro_17_plant"/>
</dbReference>
<protein>
    <recommendedName>
        <fullName evidence="4">glucan endo-1,3-beta-D-glucosidase</fullName>
        <ecNumber evidence="4">3.2.1.39</ecNumber>
    </recommendedName>
</protein>
<evidence type="ECO:0000256" key="6">
    <source>
        <dbReference type="ARBA" id="ARBA00022729"/>
    </source>
</evidence>
<dbReference type="PANTHER" id="PTHR32227">
    <property type="entry name" value="GLUCAN ENDO-1,3-BETA-GLUCOSIDASE BG1-RELATED-RELATED"/>
    <property type="match status" value="1"/>
</dbReference>
<keyword evidence="5" id="KW-0325">Glycoprotein</keyword>
<dbReference type="InterPro" id="IPR017853">
    <property type="entry name" value="GH"/>
</dbReference>
<feature type="signal peptide" evidence="13">
    <location>
        <begin position="1"/>
        <end position="29"/>
    </location>
</feature>
<evidence type="ECO:0000259" key="14">
    <source>
        <dbReference type="SMART" id="SM00768"/>
    </source>
</evidence>
<comment type="subcellular location">
    <subcellularLocation>
        <location evidence="2">Cell membrane</location>
        <topology evidence="2">Lipid-anchor</topology>
        <topology evidence="2">GPI-anchor</topology>
    </subcellularLocation>
</comment>
<evidence type="ECO:0000256" key="2">
    <source>
        <dbReference type="ARBA" id="ARBA00004609"/>
    </source>
</evidence>
<keyword evidence="9" id="KW-1015">Disulfide bond</keyword>
<evidence type="ECO:0000313" key="15">
    <source>
        <dbReference type="EMBL" id="KAL3523812.1"/>
    </source>
</evidence>
<dbReference type="AlphaFoldDB" id="A0ABD2ZWM4"/>
<evidence type="ECO:0000256" key="10">
    <source>
        <dbReference type="ARBA" id="ARBA00023295"/>
    </source>
</evidence>
<sequence>METSKRHSPYMAIFLVLAFFSQHFSSVQCIGINYGTIADNLPPPAQVAQFIKDKTIIDRVKIFDVNPDIIRAFANTGILLTVTVPNGEIPNLTNIKYARRWVNDHIKPFHPQTKINYIAVGNEILHWGPQNLIDNLVAAMRTLHKALIKNGITDIKVTTPHSLGILESAEPPSLAKFRPGWDVGVLAPMLQFLRETKSPFMVNPYPYFGFDPKEINFDLFRPNNGYYDRFSKRSYTNKFDLLLDAVFVSMKRLGYADVDVVAAETGWPSVGETFEPQCTVANAASYNGGLVKKFNSGTGTPLMPNRKVETYIFALFNENQKTGSLAERNWGLFRPDFTPVYDIGIMRGGPVPGQPQPVPVPALPAQGKKWCVPKAEATDAALQSNIDYVCSQGFDCRPIQAGGACFNPNNVRSHAAFAMNLWYQTKGGDDVNCDFSHTGVVTSTDPSMLFNFQPLRLT</sequence>
<dbReference type="FunFam" id="1.20.58.1040:FF:000003">
    <property type="entry name" value="glucan endo-1,3-beta-glucosidase 7"/>
    <property type="match status" value="1"/>
</dbReference>
<keyword evidence="6 13" id="KW-0732">Signal</keyword>
<dbReference type="Pfam" id="PF07983">
    <property type="entry name" value="X8"/>
    <property type="match status" value="1"/>
</dbReference>
<comment type="similarity">
    <text evidence="3 11">Belongs to the glycosyl hydrolase 17 family.</text>
</comment>
<dbReference type="GO" id="GO:0098552">
    <property type="term" value="C:side of membrane"/>
    <property type="evidence" value="ECO:0007669"/>
    <property type="project" value="UniProtKB-KW"/>
</dbReference>
<evidence type="ECO:0000256" key="13">
    <source>
        <dbReference type="SAM" id="SignalP"/>
    </source>
</evidence>
<dbReference type="Proteomes" id="UP001630127">
    <property type="component" value="Unassembled WGS sequence"/>
</dbReference>